<dbReference type="Gene3D" id="3.40.720.10">
    <property type="entry name" value="Alkaline Phosphatase, subunit A"/>
    <property type="match status" value="2"/>
</dbReference>
<dbReference type="AlphaFoldDB" id="A0A8H7SG84"/>
<dbReference type="GO" id="GO:0042578">
    <property type="term" value="F:phosphoric ester hydrolase activity"/>
    <property type="evidence" value="ECO:0007669"/>
    <property type="project" value="UniProtKB-ARBA"/>
</dbReference>
<dbReference type="Pfam" id="PF04185">
    <property type="entry name" value="Phosphoesterase"/>
    <property type="match status" value="1"/>
</dbReference>
<proteinExistence type="predicted"/>
<accession>A0A8H7SG84</accession>
<keyword evidence="3" id="KW-1185">Reference proteome</keyword>
<dbReference type="InterPro" id="IPR007312">
    <property type="entry name" value="Phosphoesterase"/>
</dbReference>
<evidence type="ECO:0000313" key="2">
    <source>
        <dbReference type="EMBL" id="KAG2227547.1"/>
    </source>
</evidence>
<dbReference type="OrthoDB" id="5135119at2759"/>
<comment type="caution">
    <text evidence="2">The sequence shown here is derived from an EMBL/GenBank/DDBJ whole genome shotgun (WGS) entry which is preliminary data.</text>
</comment>
<organism evidence="2 3">
    <name type="scientific">Circinella minor</name>
    <dbReference type="NCBI Taxonomy" id="1195481"/>
    <lineage>
        <taxon>Eukaryota</taxon>
        <taxon>Fungi</taxon>
        <taxon>Fungi incertae sedis</taxon>
        <taxon>Mucoromycota</taxon>
        <taxon>Mucoromycotina</taxon>
        <taxon>Mucoromycetes</taxon>
        <taxon>Mucorales</taxon>
        <taxon>Lichtheimiaceae</taxon>
        <taxon>Circinella</taxon>
    </lineage>
</organism>
<reference evidence="2 3" key="1">
    <citation type="submission" date="2020-12" db="EMBL/GenBank/DDBJ databases">
        <title>Metabolic potential, ecology and presence of endohyphal bacteria is reflected in genomic diversity of Mucoromycotina.</title>
        <authorList>
            <person name="Muszewska A."/>
            <person name="Okrasinska A."/>
            <person name="Steczkiewicz K."/>
            <person name="Drgas O."/>
            <person name="Orlowska M."/>
            <person name="Perlinska-Lenart U."/>
            <person name="Aleksandrzak-Piekarczyk T."/>
            <person name="Szatraj K."/>
            <person name="Zielenkiewicz U."/>
            <person name="Pilsyk S."/>
            <person name="Malc E."/>
            <person name="Mieczkowski P."/>
            <person name="Kruszewska J.S."/>
            <person name="Biernat P."/>
            <person name="Pawlowska J."/>
        </authorList>
    </citation>
    <scope>NUCLEOTIDE SEQUENCE [LARGE SCALE GENOMIC DNA]</scope>
    <source>
        <strain evidence="2 3">CBS 142.35</strain>
    </source>
</reference>
<dbReference type="GO" id="GO:0009395">
    <property type="term" value="P:phospholipid catabolic process"/>
    <property type="evidence" value="ECO:0007669"/>
    <property type="project" value="TreeGrafter"/>
</dbReference>
<name>A0A8H7SG84_9FUNG</name>
<evidence type="ECO:0000313" key="3">
    <source>
        <dbReference type="Proteomes" id="UP000646827"/>
    </source>
</evidence>
<evidence type="ECO:0000256" key="1">
    <source>
        <dbReference type="ARBA" id="ARBA00022801"/>
    </source>
</evidence>
<sequence>MMENHSFDHFLGQYSQIRKDADGSDPSMCNKFEGENFCVTHDGPFHTDEPENFIPDVDQQIYNVKFGTMPSASSEPTMGGFVKNYMRYREKDRAAEVMQGLNQSTLPVLYKLVEEFALSDRWFSSVPGSTFPNRNFLHAATAGGVIDNTIPKLGYPLKTTFEALDKINISYGIYSASPMPSTLLYRYFRSPFRSPGKSMGQFYQECKSGTLPSYVFLEPAMYGIDQRLRNDQHPHAGSFYDIRRGERFYKEVYEGLRASPQWNDILFLLVWDEHGGFYDHVPPPINVPNPDGITHPTFDFTRLGIRVPAILVSPRIPRGLLIPKSDIFEHSSVSSTLHELFGMPYLTNRDANSKSFHIYANLTEPRTDCVMKLPDPAYSMT</sequence>
<gene>
    <name evidence="2" type="ORF">INT45_002232</name>
</gene>
<dbReference type="EMBL" id="JAEPRB010000006">
    <property type="protein sequence ID" value="KAG2227547.1"/>
    <property type="molecule type" value="Genomic_DNA"/>
</dbReference>
<dbReference type="PANTHER" id="PTHR31956:SF1">
    <property type="entry name" value="NON-SPECIFIC PHOSPHOLIPASE C1"/>
    <property type="match status" value="1"/>
</dbReference>
<keyword evidence="1" id="KW-0378">Hydrolase</keyword>
<dbReference type="PANTHER" id="PTHR31956">
    <property type="entry name" value="NON-SPECIFIC PHOSPHOLIPASE C4-RELATED"/>
    <property type="match status" value="1"/>
</dbReference>
<dbReference type="InterPro" id="IPR017850">
    <property type="entry name" value="Alkaline_phosphatase_core_sf"/>
</dbReference>
<protein>
    <recommendedName>
        <fullName evidence="4">Phosphoesterase</fullName>
    </recommendedName>
</protein>
<evidence type="ECO:0008006" key="4">
    <source>
        <dbReference type="Google" id="ProtNLM"/>
    </source>
</evidence>
<dbReference type="Proteomes" id="UP000646827">
    <property type="component" value="Unassembled WGS sequence"/>
</dbReference>